<dbReference type="InterPro" id="IPR002110">
    <property type="entry name" value="Ankyrin_rpt"/>
</dbReference>
<feature type="repeat" description="ANK" evidence="3">
    <location>
        <begin position="265"/>
        <end position="297"/>
    </location>
</feature>
<dbReference type="PANTHER" id="PTHR24198:SF165">
    <property type="entry name" value="ANKYRIN REPEAT-CONTAINING PROTEIN-RELATED"/>
    <property type="match status" value="1"/>
</dbReference>
<dbReference type="PROSITE" id="PS50297">
    <property type="entry name" value="ANK_REP_REGION"/>
    <property type="match status" value="7"/>
</dbReference>
<evidence type="ECO:0000256" key="2">
    <source>
        <dbReference type="ARBA" id="ARBA00023043"/>
    </source>
</evidence>
<feature type="repeat" description="ANK" evidence="3">
    <location>
        <begin position="75"/>
        <end position="107"/>
    </location>
</feature>
<organism evidence="4 5">
    <name type="scientific">Trichomalopsis sarcophagae</name>
    <dbReference type="NCBI Taxonomy" id="543379"/>
    <lineage>
        <taxon>Eukaryota</taxon>
        <taxon>Metazoa</taxon>
        <taxon>Ecdysozoa</taxon>
        <taxon>Arthropoda</taxon>
        <taxon>Hexapoda</taxon>
        <taxon>Insecta</taxon>
        <taxon>Pterygota</taxon>
        <taxon>Neoptera</taxon>
        <taxon>Endopterygota</taxon>
        <taxon>Hymenoptera</taxon>
        <taxon>Apocrita</taxon>
        <taxon>Proctotrupomorpha</taxon>
        <taxon>Chalcidoidea</taxon>
        <taxon>Pteromalidae</taxon>
        <taxon>Pteromalinae</taxon>
        <taxon>Trichomalopsis</taxon>
    </lineage>
</organism>
<evidence type="ECO:0000256" key="1">
    <source>
        <dbReference type="ARBA" id="ARBA00022737"/>
    </source>
</evidence>
<keyword evidence="5" id="KW-1185">Reference proteome</keyword>
<dbReference type="AlphaFoldDB" id="A0A232FAV4"/>
<dbReference type="SMART" id="SM00248">
    <property type="entry name" value="ANK"/>
    <property type="match status" value="19"/>
</dbReference>
<sequence length="962" mass="111144">MVRRATCYEALSLAIRKNSVKYTKYILRRSNGLVIDNNWTDYLLLIKTLQRGHRKIVKLLLKENCRVNKTENTNFFHTPLYYATRLGDVDLVRMLLSKGALINGRDFNKDTSLCLALKMKYYKIVDIMLSHYLNQVLEIYVSSQNSDDTIAFSAACLRNKERVVEEFIRRGMTVNIHLDSGLQNASNCTPLHIVVKHQNLEVIHVLLKNGANFTAKNGLGQTPLHLAYYMREKCYPYKDCCKIIDILLAAFESRATPNPLTEDNLGLSSFHIACTRDQIDIIKYFLHQGVDVNKSVYFDSPTCAGYTPLHFAIENRHKNVVELLLEHGASTIMKNMSGQTPFHLAFSFFYSDHDFLDSILNKYVPKNVNPINNFGLSHLHIACTTRNTNAIESFLENHADAINKRVNFDASKCPGYTPLHFAVDFNRKEAVEILLQHNVDINLKDKDGFTPLHLACQQNAKKIHTILRNSLSPIMFEIINSDHSLFFFKESPSITTKHKVIDLDLIDKQTMQVEIVDLLLRHKSDLDSQDEFGKTPLFYACDIDHETFECVFGKNMTQYLHKILNLFYIKRSQILEILLRYKPHVNIYDNNGKTVLHYVADIDKPFGDDKKAEVATVLLDNGADVNARNKTGLTPLHIALKKGYVDLVEVLLKYNVDPNIAEYENFCTALHLATFNDFLAPKSEEIVSALISKGADVDRRQLDGKTSLHIAASTRFSTSRLIPLLEVDCDIDCQDSKGKTALHMACLNRNPDNVQNLLRHGADFNITDRYGRTAFFYFYEYQIEVLECRRTIYNFHQIYYIFKDHIRRLKSIDFYVSWENMSYYMKLKDLHRQQQVNNVENEILLKCEYEIKKMKSIKLNSYSTLYDILFKDPNEMALYVENENFKNIVQASNFKSEFPQYRYLLELQLRKGKTRSELLNPAKEALEFILGISLPDACSEMIFRYLCNRNLKDLIKAQNSHN</sequence>
<feature type="repeat" description="ANK" evidence="3">
    <location>
        <begin position="186"/>
        <end position="218"/>
    </location>
</feature>
<comment type="caution">
    <text evidence="4">The sequence shown here is derived from an EMBL/GenBank/DDBJ whole genome shotgun (WGS) entry which is preliminary data.</text>
</comment>
<feature type="repeat" description="ANK" evidence="3">
    <location>
        <begin position="414"/>
        <end position="446"/>
    </location>
</feature>
<accession>A0A232FAV4</accession>
<evidence type="ECO:0000256" key="3">
    <source>
        <dbReference type="PROSITE-ProRule" id="PRU00023"/>
    </source>
</evidence>
<dbReference type="EMBL" id="NNAY01000542">
    <property type="protein sequence ID" value="OXU27785.1"/>
    <property type="molecule type" value="Genomic_DNA"/>
</dbReference>
<reference evidence="4 5" key="1">
    <citation type="journal article" date="2017" name="Curr. Biol.">
        <title>The Evolution of Venom by Co-option of Single-Copy Genes.</title>
        <authorList>
            <person name="Martinson E.O."/>
            <person name="Mrinalini"/>
            <person name="Kelkar Y.D."/>
            <person name="Chang C.H."/>
            <person name="Werren J.H."/>
        </authorList>
    </citation>
    <scope>NUCLEOTIDE SEQUENCE [LARGE SCALE GENOMIC DNA]</scope>
    <source>
        <strain evidence="4 5">Alberta</strain>
        <tissue evidence="4">Whole body</tissue>
    </source>
</reference>
<dbReference type="SUPFAM" id="SSF48403">
    <property type="entry name" value="Ankyrin repeat"/>
    <property type="match status" value="2"/>
</dbReference>
<dbReference type="InterPro" id="IPR036770">
    <property type="entry name" value="Ankyrin_rpt-contain_sf"/>
</dbReference>
<evidence type="ECO:0000313" key="4">
    <source>
        <dbReference type="EMBL" id="OXU27785.1"/>
    </source>
</evidence>
<feature type="repeat" description="ANK" evidence="3">
    <location>
        <begin position="737"/>
        <end position="769"/>
    </location>
</feature>
<protein>
    <submittedName>
        <fullName evidence="4">Uncharacterized protein</fullName>
    </submittedName>
</protein>
<dbReference type="Pfam" id="PF12796">
    <property type="entry name" value="Ank_2"/>
    <property type="match status" value="6"/>
</dbReference>
<feature type="repeat" description="ANK" evidence="3">
    <location>
        <begin position="631"/>
        <end position="663"/>
    </location>
</feature>
<dbReference type="OrthoDB" id="8193571at2759"/>
<feature type="repeat" description="ANK" evidence="3">
    <location>
        <begin position="591"/>
        <end position="630"/>
    </location>
</feature>
<feature type="repeat" description="ANK" evidence="3">
    <location>
        <begin position="304"/>
        <end position="336"/>
    </location>
</feature>
<evidence type="ECO:0000313" key="5">
    <source>
        <dbReference type="Proteomes" id="UP000215335"/>
    </source>
</evidence>
<name>A0A232FAV4_9HYME</name>
<dbReference type="Proteomes" id="UP000215335">
    <property type="component" value="Unassembled WGS sequence"/>
</dbReference>
<dbReference type="Gene3D" id="1.25.40.20">
    <property type="entry name" value="Ankyrin repeat-containing domain"/>
    <property type="match status" value="6"/>
</dbReference>
<keyword evidence="1" id="KW-0677">Repeat</keyword>
<dbReference type="PANTHER" id="PTHR24198">
    <property type="entry name" value="ANKYRIN REPEAT AND PROTEIN KINASE DOMAIN-CONTAINING PROTEIN"/>
    <property type="match status" value="1"/>
</dbReference>
<proteinExistence type="predicted"/>
<dbReference type="PROSITE" id="PS50088">
    <property type="entry name" value="ANK_REPEAT"/>
    <property type="match status" value="8"/>
</dbReference>
<dbReference type="PRINTS" id="PR01415">
    <property type="entry name" value="ANKYRIN"/>
</dbReference>
<gene>
    <name evidence="4" type="ORF">TSAR_005344</name>
</gene>
<dbReference type="STRING" id="543379.A0A232FAV4"/>
<keyword evidence="2 3" id="KW-0040">ANK repeat</keyword>